<dbReference type="Pfam" id="PF01223">
    <property type="entry name" value="Endonuclease_NS"/>
    <property type="match status" value="1"/>
</dbReference>
<comment type="caution">
    <text evidence="6">The sequence shown here is derived from an EMBL/GenBank/DDBJ whole genome shotgun (WGS) entry which is preliminary data.</text>
</comment>
<feature type="domain" description="DNA/RNA non-specific endonuclease/pyrophosphatase/phosphodiesterase" evidence="5">
    <location>
        <begin position="233"/>
        <end position="450"/>
    </location>
</feature>
<evidence type="ECO:0000256" key="2">
    <source>
        <dbReference type="PIRSR" id="PIRSR640255-2"/>
    </source>
</evidence>
<evidence type="ECO:0000256" key="1">
    <source>
        <dbReference type="PIRSR" id="PIRSR640255-1"/>
    </source>
</evidence>
<dbReference type="GO" id="GO:0016787">
    <property type="term" value="F:hydrolase activity"/>
    <property type="evidence" value="ECO:0007669"/>
    <property type="project" value="InterPro"/>
</dbReference>
<keyword evidence="6" id="KW-0540">Nuclease</keyword>
<gene>
    <name evidence="6" type="ORF">HNV28_16200</name>
</gene>
<evidence type="ECO:0000259" key="4">
    <source>
        <dbReference type="SMART" id="SM00477"/>
    </source>
</evidence>
<name>A0A7Y4IIR0_MYXXA</name>
<keyword evidence="6" id="KW-0378">Hydrolase</keyword>
<proteinExistence type="predicted"/>
<dbReference type="GO" id="GO:0046872">
    <property type="term" value="F:metal ion binding"/>
    <property type="evidence" value="ECO:0007669"/>
    <property type="project" value="UniProtKB-KW"/>
</dbReference>
<dbReference type="GO" id="GO:0003676">
    <property type="term" value="F:nucleic acid binding"/>
    <property type="evidence" value="ECO:0007669"/>
    <property type="project" value="InterPro"/>
</dbReference>
<dbReference type="InterPro" id="IPR020821">
    <property type="entry name" value="ENPP1-3/EXOG-like_nuc-like"/>
</dbReference>
<accession>A0A7Y4IIR0</accession>
<feature type="binding site" evidence="2">
    <location>
        <position position="329"/>
    </location>
    <ligand>
        <name>Mg(2+)</name>
        <dbReference type="ChEBI" id="CHEBI:18420"/>
        <note>catalytic</note>
    </ligand>
</feature>
<dbReference type="SMART" id="SM00477">
    <property type="entry name" value="NUC"/>
    <property type="match status" value="1"/>
</dbReference>
<feature type="region of interest" description="Disordered" evidence="3">
    <location>
        <begin position="1"/>
        <end position="62"/>
    </location>
</feature>
<dbReference type="InterPro" id="IPR040255">
    <property type="entry name" value="Non-specific_endonuclease"/>
</dbReference>
<feature type="compositionally biased region" description="Basic and acidic residues" evidence="3">
    <location>
        <begin position="294"/>
        <end position="304"/>
    </location>
</feature>
<sequence>MARRTADDGRRGSTSCLTSSAPRTFRMTLRPTTTRAVPPRPASAASPLNAVTTPGGSWRRSTAREVPINELQEKFGWKDDSWQVGLMQAADAAGSKTRGGNGQVSAAELERYLAAPEDGQYLTSTALQQKRSSLDAKLAEGNGSAVGVDAFERGWQATVARRADLLGGNGDGQLSAEELDAFIQASKAGKHADTRWVPDQQMAAFQSRVAEAAGELDPLRPAGALGSEGLSLVKEYSRLALDQGANVPTFVSYMLSASDIQETPATVSRLESTFVRDPELGRTGVTDSDYTRTGFDRGHMKPAEDSPTQEAMNESHLMTNIAPQHGNHNQQVWRTLEQGVSGLVNSQGGKAYILTGNLYLDDKGQPLPPEKRETTGAGERRIAVPTHNFKTVLHELPNGSLTMYAYLVPNMKDGPSKKEDILPLLDSHRVPVDRIEELLGQDLYANLPKRVQDKLEKGTSAEGVFQRNSLYFAASLFRFAPGN</sequence>
<dbReference type="AlphaFoldDB" id="A0A7Y4IIR0"/>
<reference evidence="6 7" key="1">
    <citation type="submission" date="2020-05" db="EMBL/GenBank/DDBJ databases">
        <authorList>
            <person name="Whitworth D."/>
        </authorList>
    </citation>
    <scope>NUCLEOTIDE SEQUENCE [LARGE SCALE GENOMIC DNA]</scope>
    <source>
        <strain evidence="6 7">AM005</strain>
    </source>
</reference>
<keyword evidence="6" id="KW-0255">Endonuclease</keyword>
<dbReference type="Gene3D" id="3.40.570.10">
    <property type="entry name" value="Extracellular Endonuclease, subunit A"/>
    <property type="match status" value="1"/>
</dbReference>
<feature type="active site" description="Proton acceptor" evidence="1">
    <location>
        <position position="299"/>
    </location>
</feature>
<evidence type="ECO:0000259" key="5">
    <source>
        <dbReference type="SMART" id="SM00892"/>
    </source>
</evidence>
<dbReference type="InterPro" id="IPR001604">
    <property type="entry name" value="Endo_G_ENPP1-like_dom"/>
</dbReference>
<organism evidence="6 7">
    <name type="scientific">Myxococcus xanthus</name>
    <dbReference type="NCBI Taxonomy" id="34"/>
    <lineage>
        <taxon>Bacteria</taxon>
        <taxon>Pseudomonadati</taxon>
        <taxon>Myxococcota</taxon>
        <taxon>Myxococcia</taxon>
        <taxon>Myxococcales</taxon>
        <taxon>Cystobacterineae</taxon>
        <taxon>Myxococcaceae</taxon>
        <taxon>Myxococcus</taxon>
    </lineage>
</organism>
<dbReference type="GO" id="GO:0004519">
    <property type="term" value="F:endonuclease activity"/>
    <property type="evidence" value="ECO:0007669"/>
    <property type="project" value="UniProtKB-KW"/>
</dbReference>
<dbReference type="InterPro" id="IPR044929">
    <property type="entry name" value="DNA/RNA_non-sp_Endonuclease_sf"/>
</dbReference>
<dbReference type="EMBL" id="JABFNT010000046">
    <property type="protein sequence ID" value="NOJ79866.1"/>
    <property type="molecule type" value="Genomic_DNA"/>
</dbReference>
<dbReference type="SUPFAM" id="SSF54060">
    <property type="entry name" value="His-Me finger endonucleases"/>
    <property type="match status" value="1"/>
</dbReference>
<keyword evidence="2" id="KW-0479">Metal-binding</keyword>
<feature type="compositionally biased region" description="Basic and acidic residues" evidence="3">
    <location>
        <begin position="1"/>
        <end position="11"/>
    </location>
</feature>
<dbReference type="PANTHER" id="PTHR13966:SF5">
    <property type="entry name" value="ENDONUCLEASE G, MITOCHONDRIAL"/>
    <property type="match status" value="1"/>
</dbReference>
<evidence type="ECO:0000313" key="6">
    <source>
        <dbReference type="EMBL" id="NOJ79866.1"/>
    </source>
</evidence>
<evidence type="ECO:0000256" key="3">
    <source>
        <dbReference type="SAM" id="MobiDB-lite"/>
    </source>
</evidence>
<feature type="domain" description="ENPP1-3/EXOG-like endonuclease/phosphodiesterase" evidence="4">
    <location>
        <begin position="234"/>
        <end position="450"/>
    </location>
</feature>
<feature type="compositionally biased region" description="Low complexity" evidence="3">
    <location>
        <begin position="28"/>
        <end position="48"/>
    </location>
</feature>
<dbReference type="RefSeq" id="WP_171442107.1">
    <property type="nucleotide sequence ID" value="NZ_JABFNS010000035.1"/>
</dbReference>
<evidence type="ECO:0000313" key="7">
    <source>
        <dbReference type="Proteomes" id="UP000533080"/>
    </source>
</evidence>
<dbReference type="PANTHER" id="PTHR13966">
    <property type="entry name" value="ENDONUCLEASE RELATED"/>
    <property type="match status" value="1"/>
</dbReference>
<feature type="region of interest" description="Disordered" evidence="3">
    <location>
        <begin position="279"/>
        <end position="307"/>
    </location>
</feature>
<dbReference type="SMART" id="SM00892">
    <property type="entry name" value="Endonuclease_NS"/>
    <property type="match status" value="1"/>
</dbReference>
<dbReference type="Proteomes" id="UP000533080">
    <property type="component" value="Unassembled WGS sequence"/>
</dbReference>
<protein>
    <submittedName>
        <fullName evidence="6">DNA/RNA non-specific endonuclease</fullName>
    </submittedName>
</protein>
<feature type="compositionally biased region" description="Polar residues" evidence="3">
    <location>
        <begin position="12"/>
        <end position="22"/>
    </location>
</feature>
<dbReference type="InterPro" id="IPR044925">
    <property type="entry name" value="His-Me_finger_sf"/>
</dbReference>